<accession>A0A1D1ZT86</accession>
<evidence type="ECO:0000313" key="2">
    <source>
        <dbReference type="EMBL" id="JAT70174.1"/>
    </source>
</evidence>
<reference evidence="2" key="1">
    <citation type="submission" date="2015-08" db="EMBL/GenBank/DDBJ databases">
        <authorList>
            <person name="Babu N.S."/>
            <person name="Beckwith C.J."/>
            <person name="Beseler K.G."/>
            <person name="Brison A."/>
            <person name="Carone J.V."/>
            <person name="Caskin T.P."/>
            <person name="Diamond M."/>
            <person name="Durham M.E."/>
            <person name="Foxe J.M."/>
            <person name="Go M."/>
            <person name="Henderson B.A."/>
            <person name="Jones I.B."/>
            <person name="McGettigan J.A."/>
            <person name="Micheletti S.J."/>
            <person name="Nasrallah M.E."/>
            <person name="Ortiz D."/>
            <person name="Piller C.R."/>
            <person name="Privatt S.R."/>
            <person name="Schneider S.L."/>
            <person name="Sharp S."/>
            <person name="Smith T.C."/>
            <person name="Stanton J.D."/>
            <person name="Ullery H.E."/>
            <person name="Wilson R.J."/>
            <person name="Serrano M.G."/>
            <person name="Buck G."/>
            <person name="Lee V."/>
            <person name="Wang Y."/>
            <person name="Carvalho R."/>
            <person name="Voegtly L."/>
            <person name="Shi R."/>
            <person name="Duckworth R."/>
            <person name="Johnson A."/>
            <person name="Loviza R."/>
            <person name="Walstead R."/>
            <person name="Shah Z."/>
            <person name="Kiflezghi M."/>
            <person name="Wade K."/>
            <person name="Ball S.L."/>
            <person name="Bradley K.W."/>
            <person name="Asai D.J."/>
            <person name="Bowman C.A."/>
            <person name="Russell D.A."/>
            <person name="Pope W.H."/>
            <person name="Jacobs-Sera D."/>
            <person name="Hendrix R.W."/>
            <person name="Hatfull G.F."/>
        </authorList>
    </citation>
    <scope>NUCLEOTIDE SEQUENCE</scope>
</reference>
<dbReference type="AlphaFoldDB" id="A0A1D1ZT86"/>
<dbReference type="EMBL" id="GDKF01008448">
    <property type="protein sequence ID" value="JAT70174.1"/>
    <property type="molecule type" value="Transcribed_RNA"/>
</dbReference>
<proteinExistence type="predicted"/>
<evidence type="ECO:0000256" key="1">
    <source>
        <dbReference type="SAM" id="MobiDB-lite"/>
    </source>
</evidence>
<sequence length="243" mass="24632">AGAPARGPGAVAGVPPALGNMLQSMLGSGAPSADGAGGGGGLGSLLSGMMNNPALMQMAESPAVQQMMGQILGDGAIEGGQQGHVLRGATLREAFSNLLGEVTAGGAPGRRQGATLCVGVSRHAPGSIHDRPMSGKGSPPLCHAVADGIPQAQPPPTPMQAREEGGQRTTWTHPLPRLWKLPSPPPLPSLLRLGAGGSRRMPPPSRPQATWRPLTRNTSGSWRLRPGPACLAQEASEVAPDPL</sequence>
<organism evidence="2">
    <name type="scientific">Auxenochlorella protothecoides</name>
    <name type="common">Green microalga</name>
    <name type="synonym">Chlorella protothecoides</name>
    <dbReference type="NCBI Taxonomy" id="3075"/>
    <lineage>
        <taxon>Eukaryota</taxon>
        <taxon>Viridiplantae</taxon>
        <taxon>Chlorophyta</taxon>
        <taxon>core chlorophytes</taxon>
        <taxon>Trebouxiophyceae</taxon>
        <taxon>Chlorellales</taxon>
        <taxon>Chlorellaceae</taxon>
        <taxon>Auxenochlorella</taxon>
    </lineage>
</organism>
<name>A0A1D1ZT86_AUXPR</name>
<feature type="region of interest" description="Disordered" evidence="1">
    <location>
        <begin position="194"/>
        <end position="243"/>
    </location>
</feature>
<feature type="non-terminal residue" evidence="2">
    <location>
        <position position="1"/>
    </location>
</feature>
<gene>
    <name evidence="2" type="ORF">g.3161</name>
</gene>
<protein>
    <submittedName>
        <fullName evidence="2">Uncharacterized protein</fullName>
    </submittedName>
</protein>